<dbReference type="PANTHER" id="PTHR24068">
    <property type="entry name" value="UBIQUITIN-CONJUGATING ENZYME E2"/>
    <property type="match status" value="1"/>
</dbReference>
<dbReference type="EMBL" id="JAAAJB010000732">
    <property type="protein sequence ID" value="KAG0251632.1"/>
    <property type="molecule type" value="Genomic_DNA"/>
</dbReference>
<proteinExistence type="inferred from homology"/>
<keyword evidence="10" id="KW-1185">Reference proteome</keyword>
<dbReference type="PROSITE" id="PS00183">
    <property type="entry name" value="UBC_1"/>
    <property type="match status" value="1"/>
</dbReference>
<keyword evidence="4 7" id="KW-0833">Ubl conjugation pathway</keyword>
<evidence type="ECO:0000256" key="4">
    <source>
        <dbReference type="ARBA" id="ARBA00022786"/>
    </source>
</evidence>
<keyword evidence="2" id="KW-0808">Transferase</keyword>
<evidence type="ECO:0000256" key="7">
    <source>
        <dbReference type="RuleBase" id="RU362109"/>
    </source>
</evidence>
<evidence type="ECO:0000256" key="1">
    <source>
        <dbReference type="ARBA" id="ARBA00012486"/>
    </source>
</evidence>
<dbReference type="OrthoDB" id="9978460at2759"/>
<dbReference type="Gene3D" id="3.10.110.10">
    <property type="entry name" value="Ubiquitin Conjugating Enzyme"/>
    <property type="match status" value="1"/>
</dbReference>
<gene>
    <name evidence="9" type="primary">UBE2D2</name>
    <name evidence="9" type="ORF">DFQ27_008631</name>
</gene>
<dbReference type="AlphaFoldDB" id="A0A9P6TYJ8"/>
<evidence type="ECO:0000256" key="3">
    <source>
        <dbReference type="ARBA" id="ARBA00022741"/>
    </source>
</evidence>
<keyword evidence="5 7" id="KW-0067">ATP-binding</keyword>
<dbReference type="SUPFAM" id="SSF54495">
    <property type="entry name" value="UBC-like"/>
    <property type="match status" value="1"/>
</dbReference>
<keyword evidence="3 7" id="KW-0547">Nucleotide-binding</keyword>
<organism evidence="9 10">
    <name type="scientific">Actinomortierella ambigua</name>
    <dbReference type="NCBI Taxonomy" id="1343610"/>
    <lineage>
        <taxon>Eukaryota</taxon>
        <taxon>Fungi</taxon>
        <taxon>Fungi incertae sedis</taxon>
        <taxon>Mucoromycota</taxon>
        <taxon>Mortierellomycotina</taxon>
        <taxon>Mortierellomycetes</taxon>
        <taxon>Mortierellales</taxon>
        <taxon>Mortierellaceae</taxon>
        <taxon>Actinomortierella</taxon>
    </lineage>
</organism>
<name>A0A9P6TYJ8_9FUNG</name>
<comment type="similarity">
    <text evidence="7">Belongs to the ubiquitin-conjugating enzyme family.</text>
</comment>
<protein>
    <recommendedName>
        <fullName evidence="1">E2 ubiquitin-conjugating enzyme</fullName>
        <ecNumber evidence="1">2.3.2.23</ecNumber>
    </recommendedName>
</protein>
<dbReference type="Proteomes" id="UP000807716">
    <property type="component" value="Unassembled WGS sequence"/>
</dbReference>
<evidence type="ECO:0000256" key="6">
    <source>
        <dbReference type="PROSITE-ProRule" id="PRU10133"/>
    </source>
</evidence>
<dbReference type="Pfam" id="PF00179">
    <property type="entry name" value="UQ_con"/>
    <property type="match status" value="1"/>
</dbReference>
<evidence type="ECO:0000313" key="10">
    <source>
        <dbReference type="Proteomes" id="UP000807716"/>
    </source>
</evidence>
<evidence type="ECO:0000259" key="8">
    <source>
        <dbReference type="PROSITE" id="PS50127"/>
    </source>
</evidence>
<dbReference type="EC" id="2.3.2.23" evidence="1"/>
<dbReference type="CDD" id="cd23815">
    <property type="entry name" value="UBCc_SpUBC14-like"/>
    <property type="match status" value="1"/>
</dbReference>
<dbReference type="GO" id="GO:0061631">
    <property type="term" value="F:ubiquitin conjugating enzyme activity"/>
    <property type="evidence" value="ECO:0007669"/>
    <property type="project" value="UniProtKB-EC"/>
</dbReference>
<accession>A0A9P6TYJ8</accession>
<feature type="domain" description="UBC core" evidence="8">
    <location>
        <begin position="1"/>
        <end position="148"/>
    </location>
</feature>
<evidence type="ECO:0000256" key="2">
    <source>
        <dbReference type="ARBA" id="ARBA00022679"/>
    </source>
</evidence>
<dbReference type="SMART" id="SM00212">
    <property type="entry name" value="UBCc"/>
    <property type="match status" value="1"/>
</dbReference>
<comment type="caution">
    <text evidence="9">The sequence shown here is derived from an EMBL/GenBank/DDBJ whole genome shotgun (WGS) entry which is preliminary data.</text>
</comment>
<evidence type="ECO:0000313" key="9">
    <source>
        <dbReference type="EMBL" id="KAG0251632.1"/>
    </source>
</evidence>
<dbReference type="InterPro" id="IPR023313">
    <property type="entry name" value="UBQ-conjugating_AS"/>
</dbReference>
<feature type="active site" description="Glycyl thioester intermediate" evidence="6">
    <location>
        <position position="85"/>
    </location>
</feature>
<dbReference type="PROSITE" id="PS50127">
    <property type="entry name" value="UBC_2"/>
    <property type="match status" value="1"/>
</dbReference>
<reference evidence="9" key="1">
    <citation type="journal article" date="2020" name="Fungal Divers.">
        <title>Resolving the Mortierellaceae phylogeny through synthesis of multi-gene phylogenetics and phylogenomics.</title>
        <authorList>
            <person name="Vandepol N."/>
            <person name="Liber J."/>
            <person name="Desiro A."/>
            <person name="Na H."/>
            <person name="Kennedy M."/>
            <person name="Barry K."/>
            <person name="Grigoriev I.V."/>
            <person name="Miller A.N."/>
            <person name="O'Donnell K."/>
            <person name="Stajich J.E."/>
            <person name="Bonito G."/>
        </authorList>
    </citation>
    <scope>NUCLEOTIDE SEQUENCE</scope>
    <source>
        <strain evidence="9">BC1065</strain>
    </source>
</reference>
<sequence>MATKRLMKELEGLRQDPPANVSVSMVGDSLFHWQGELTGPTDSPYKGGTFKIDIAFPTDYPFKPPKIKFVTKIYHPNIDEEGAICVALLKSDQWKPAVKMVNVVAALVTLLEQPNPDDPLVTEIAEQYTKDHAKFVKTAKEYTKKYAN</sequence>
<dbReference type="GO" id="GO:0005524">
    <property type="term" value="F:ATP binding"/>
    <property type="evidence" value="ECO:0007669"/>
    <property type="project" value="UniProtKB-UniRule"/>
</dbReference>
<dbReference type="FunFam" id="3.10.110.10:FF:000060">
    <property type="entry name" value="Ubiquitin conjugating enzyme (UbcB)"/>
    <property type="match status" value="1"/>
</dbReference>
<dbReference type="InterPro" id="IPR016135">
    <property type="entry name" value="UBQ-conjugating_enzyme/RWD"/>
</dbReference>
<dbReference type="InterPro" id="IPR000608">
    <property type="entry name" value="UBC"/>
</dbReference>
<evidence type="ECO:0000256" key="5">
    <source>
        <dbReference type="ARBA" id="ARBA00022840"/>
    </source>
</evidence>